<keyword evidence="2" id="KW-1185">Reference proteome</keyword>
<sequence length="152" mass="18760">MRDWYVLAKYIENYPSYDKKNYFKCNRGIDYKGSEYYVQYVYFGSIRYALFIKYVREEKEEKWLYTGNEMKIGDKYIKNDVEHKVESILHNDDENYSVYVMKDIVNKNKDHSELLNAEIEKMNNFIPEFRKMISDKLYKRSFWEIVKDTFFQ</sequence>
<evidence type="ECO:0000313" key="2">
    <source>
        <dbReference type="Proteomes" id="UP000596049"/>
    </source>
</evidence>
<dbReference type="RefSeq" id="WP_053595724.1">
    <property type="nucleotide sequence ID" value="NZ_CP067341.1"/>
</dbReference>
<evidence type="ECO:0000313" key="1">
    <source>
        <dbReference type="EMBL" id="QQP10810.1"/>
    </source>
</evidence>
<reference evidence="1 2" key="1">
    <citation type="submission" date="2020-01" db="EMBL/GenBank/DDBJ databases">
        <authorList>
            <person name="Liu G."/>
            <person name="Liu B."/>
        </authorList>
    </citation>
    <scope>NUCLEOTIDE SEQUENCE [LARGE SCALE GENOMIC DNA]</scope>
    <source>
        <strain evidence="1 2">FJAT-51161</strain>
    </source>
</reference>
<gene>
    <name evidence="1" type="ORF">FJQ98_16320</name>
</gene>
<protein>
    <recommendedName>
        <fullName evidence="3">DUF402 domain-containing protein</fullName>
    </recommendedName>
</protein>
<dbReference type="EMBL" id="CP067341">
    <property type="protein sequence ID" value="QQP10810.1"/>
    <property type="molecule type" value="Genomic_DNA"/>
</dbReference>
<accession>A0ABX7ALZ6</accession>
<evidence type="ECO:0008006" key="3">
    <source>
        <dbReference type="Google" id="ProtNLM"/>
    </source>
</evidence>
<organism evidence="1 2">
    <name type="scientific">Lysinibacillus agricola</name>
    <dbReference type="NCBI Taxonomy" id="2590012"/>
    <lineage>
        <taxon>Bacteria</taxon>
        <taxon>Bacillati</taxon>
        <taxon>Bacillota</taxon>
        <taxon>Bacilli</taxon>
        <taxon>Bacillales</taxon>
        <taxon>Bacillaceae</taxon>
        <taxon>Lysinibacillus</taxon>
    </lineage>
</organism>
<name>A0ABX7ALZ6_9BACI</name>
<proteinExistence type="predicted"/>
<dbReference type="Proteomes" id="UP000596049">
    <property type="component" value="Chromosome"/>
</dbReference>